<reference evidence="2 3" key="1">
    <citation type="submission" date="2024-07" db="EMBL/GenBank/DDBJ databases">
        <authorList>
            <person name="Akdeniz Z."/>
        </authorList>
    </citation>
    <scope>NUCLEOTIDE SEQUENCE [LARGE SCALE GENOMIC DNA]</scope>
</reference>
<proteinExistence type="predicted"/>
<name>A0ABP1IKH6_9EUKA</name>
<comment type="caution">
    <text evidence="2">The sequence shown here is derived from an EMBL/GenBank/DDBJ whole genome shotgun (WGS) entry which is preliminary data.</text>
</comment>
<dbReference type="SUPFAM" id="SSF57184">
    <property type="entry name" value="Growth factor receptor domain"/>
    <property type="match status" value="1"/>
</dbReference>
<feature type="region of interest" description="Disordered" evidence="1">
    <location>
        <begin position="3618"/>
        <end position="3666"/>
    </location>
</feature>
<accession>A0ABP1IKH6</accession>
<organism evidence="2 3">
    <name type="scientific">Hexamita inflata</name>
    <dbReference type="NCBI Taxonomy" id="28002"/>
    <lineage>
        <taxon>Eukaryota</taxon>
        <taxon>Metamonada</taxon>
        <taxon>Diplomonadida</taxon>
        <taxon>Hexamitidae</taxon>
        <taxon>Hexamitinae</taxon>
        <taxon>Hexamita</taxon>
    </lineage>
</organism>
<dbReference type="EMBL" id="CAXDID020000079">
    <property type="protein sequence ID" value="CAL6018038.1"/>
    <property type="molecule type" value="Genomic_DNA"/>
</dbReference>
<gene>
    <name evidence="2" type="ORF">HINF_LOCUS26280</name>
</gene>
<feature type="compositionally biased region" description="Low complexity" evidence="1">
    <location>
        <begin position="3618"/>
        <end position="3651"/>
    </location>
</feature>
<feature type="region of interest" description="Disordered" evidence="1">
    <location>
        <begin position="3557"/>
        <end position="3601"/>
    </location>
</feature>
<evidence type="ECO:0000313" key="3">
    <source>
        <dbReference type="Proteomes" id="UP001642409"/>
    </source>
</evidence>
<keyword evidence="3" id="KW-1185">Reference proteome</keyword>
<evidence type="ECO:0000256" key="1">
    <source>
        <dbReference type="SAM" id="MobiDB-lite"/>
    </source>
</evidence>
<evidence type="ECO:0000313" key="2">
    <source>
        <dbReference type="EMBL" id="CAL6018038.1"/>
    </source>
</evidence>
<protein>
    <submittedName>
        <fullName evidence="2">Uncharacterized protein</fullName>
    </submittedName>
</protein>
<dbReference type="InterPro" id="IPR009030">
    <property type="entry name" value="Growth_fac_rcpt_cys_sf"/>
</dbReference>
<sequence length="3781" mass="400725">MFLAFVQSSILQQNLTCEEAFAVLKLQNNSNYENKSVTLDIFCQQYDKKEALSGNLTKLRESCQDQTPFQDSASCVDRCSTGAYETSGSVMACVASCSGMFITNVSNLNSKQCITTCPNATPYYETGACVEKCTSGAYKVETGQTQTLICEASCVFFVKNASNQDSHQCLSKCPDELPYSDAGLCSERCVSGNYSSDSGAFVCQGECLKFFVTNSSNANSKQCVDSCGQDQVVDDQECLSSCPSAAPYKDSASCVDRCSTGAYETSGSVMACVASCSGMFITNVSNLNSKQCITTCPDATPYYETGACVEKCTSGAYKVETGQTQTLICEASCVFFVKNASNQDSHQCLSKCTDELPYSDAGLCSERCVSGNYSSDSGAFVCQGECLKFFVTNSSNANSKQCVDSCGQDQVVDDQECLSSCPSAAPYKDSASCVDRCSTGAYETSGSVMACVASCSGMFITNASNFNSKQCITKCPDATPYYETGACVEKCTSGAYKVETGQTQTLICEASCVFFVKNASNQDSHQCLSKCPDELPYSDAGLCSERCVSGNYSSDSGAFVCQGECLKFFVTNSSNANSKQCVDSCGQDQVVDDQECLSSCPSAAPYKDSASCVDRCSTGAYETSGSVMACVASCSGMFITNVSNLNSKQCITTCPDATPYYETGACVEKCTSGAYKVETGQTQTLICEASCVFFVKNASNQDSHQCLSKCTDELPYSDAGLCSERCVSGNYSSDSGAFVCQGECLKFFVTNSSNANSKQCVDSCGQDQVVDDQECLSSCPSAAPYKDSASCVDRCSTGAYETSGSVMACVASCSGMFITNVSNQNSKQCITKCPDATPYYETGACVEKCTSGAYKVETGQAQTLFCEASCTFFVKNASNQDSHQCLSKCPDELPYSDAGLCSERCVSGNYSSDSGAFVCQGECLKFFVTNSSNANSKQCVDSCGQDQVVDDQECLSSCPSATPYKESASCVARCSTGAYETSGSVMACVTSCSGMFITNASNGDSKQCITKCPDATPYYETGACVEKCTSGAYKVETGQTQTLLCEASCVFFVKNASNQDSHQCLSKCPDELPYSDAGLCSARCVSGNYSSDSGAFVCQGECLKFFVTNSSNSNSKQCVDSCGQDQVVDDQECLSSCPSAAPYKDSASCVDRCSTGAYETAGSVMACVASCSGMFITNVSNQNSKQCITKCPDATPYYETGACVEKCTSGAYKVETGQAQTLFCEASCTFFVKNASNQDSHQCLSKCPDELPYSDAGLCSARCVSGNYSSDSGAFVCQGECLKFFVTNSSNSNSKQCVDSCGQDQVVDDQECLSSCPSAAPYKDSASCVDRCSTGAYETSGSVMACVASCSGMFITNVSNLNSKQCITTCPDATPYYETGACVEKCTSGAYKVETGQTQTLLCEASCVFFVKNASNQDSHQCLSKCTDELPYSDAGLCSERCVSGNYSSDSGAFVCQGECLKFFVTNSSNANSKQCVDSCGQDQVVDDQECLSSCPSAAPYKESASCVARCSTGAYETSGSVMACVTSCSGMFITNASNGDSKQCITKCPDATPYYETGACVEKCSSGAYKVETGQTQTLVCQASCIFYVKNATNQDSHQCLSECPDELPYSDAGLCSERCVSGNYSSDSGAFVCQGECLKFFVTNASNLNSKQCVDSCGQDQVVDDQECLPSCPSAAPYKESASCVDRCSSGAYETSGSVMACVTSCSGMFITNASNGDSKQCITKCPDATPYYETGACVEKCSSGAYKVETGQTQTLVCQASCIFYVKNATNQDSHQCLSECPDELPYSDAGLCSERCVSGNYSSDSGAFVCQGECLKFFVTNASNLNSKQCVDSCGQDQVVDDQECLPSCPSAAPYKESASCVDRCSSGAYETSGSVMACVASCSGMFITNVSNLNSKQCITTCPDATPYYETGACVEKCTSGAYKVETGQTQTLICEASCVFFVKNASNQDSHQCLSKCTDELPYSDAGLCSERCVSGNYSSDSGAFVCQGECLKFFVTNASNLNSKQCVDSCGQDQVVDDQECLPSCPSAAPYKESASCVDRCSSGAYETSGSVMACVTSCSGMFITNASNGDSKQCITKCPDATPYYETGACVEKCTSGAYKVETGQTQTLICEASCVFFVKNASNQDSHQCLSKCTDELPYSDAGLCSARCVSGNYSSASGSFVCQGACAKVFVTNASNANSKQCVDSCQATRSSTTRSVFLRVLPPLPTRNPLRAWPGALRRVRNLCSVMACVTSCSGMFITNASNQNSKQCITKCPDATPYYETGACVEKCTSGAYTVETGQTQTLFCQASCTFFVKNASNQDSHQCLSKCPDELPYSDAGLCSERCVSGNYSSDSGSFVCQGECLKFFVTNSSNANSKQCVDSCGQDQVVDNQECLSSCPSATPYKESASCVARCSTGAYETSGSVMACVTSCSGMFITNASNGDSKQCITKCPDATPYYETGACVEKCTSGSYSVETGQTQTLLCQASCVFYVKNASNQDSHQCLSKCPDELPYSDAGLCSERCASGNYSSDSGSFVCQGECLKFFVTNSSNANSKQCVDSCGQDQVVDNQECLSSCPSATPYKESASCVARCSTGAYETSGSVMACVTSCSGMFITNASNGDSKQCITKCPDATPYYETGACVEKCTSGSYSVETGQTQTLLCQASCVFYVKNASNQDSHQCLSKCPDELPYSDAGLCSERCASGNYSSDSGSFVCQGECLKFFVTNSSNANSKQCVDSCGQDQVVDNQECLSSCPSATPYKESASCVARCSTGAYETSGSVMACVTSCSGMFITNASNGNSKQCITTCPDATPYYETGACVEKCTSGAYKVETGQTQTLLCQASCVFFVKNASNQDSHQCLSKCPDELPYSDAGLCSERCVSGNYSSDSGAFVCQGECLKFFVTNSSNANSKQCVDSCGQDQVVDDQECLSSCPSAAPYKESASCVDRCSTGAYETSGSVMACVTSCSGMFITNASNGNSKQCITKCPDATPYYETGACVEKCTSGSYSVETGQTQTLLCQASCVFYVKNASNQDSHQCLSKCPDELPYSDAGLCSERCASGNYSSDSGSFVCQGECLKFFVTNSSNANSKQCVDSCGQDQVVDNQECLSSCPSATPYKESASCVARCSTGAYETSGSVMACVTSCSGMFITNASNGDSKQCITKCPDATPYYETGACVEKCTSGSYSVETGQTQTLLCQASCVFYVKNASNQDSHQCLSKCPDELPYSDAGLCSERCASGNYSSASGSFVCQGECLKFFVTNSSNANSKQCVDSCGQDQVVDNQECLSSCPSATPYKESASCVTRCSTGAYETSGSVMACVTSCSGMFIANASNGDSKQCITKCPDATPYYETGACVAKCTSGSYSVETSQADSPLPGVLRFLCQEHISQDSHQCLSKCQTNSVFGRRPLFCALCLRKLLQRLRLFRLPGSLPKVFVTNASNANSKQCVDSCQAGQVTSAQECLSSCPSAAPFNDSTACVARCSSGAYLAAGSNLTCVSSCTEIYVTNASNSNSKQCLSSCPDATPYYETGACVVKCSTGAYQVETGQTQTLVCQASCYQKPQQPTPTNNPHPHPPKPPPPQTQFFVPTPPATTRSSVFRPAQAPPRIQTRVFVRPGVLLARTRVSPPSSRASRPAPSSSWSTPPTPTRSSASTPAPKARFRTAKSASAAVRRPRPTKTVLFAMLFARPRPTKSAARLNLRLFLLWNVRDQRLQPELEAVHHQVPGSDSLLRNRRVRGEVHFWLLFGRDWTIINSNMSSFVYFLRFKRLEFKLKAMSSILHRIYSLF</sequence>
<dbReference type="Proteomes" id="UP001642409">
    <property type="component" value="Unassembled WGS sequence"/>
</dbReference>
<feature type="compositionally biased region" description="Pro residues" evidence="1">
    <location>
        <begin position="3558"/>
        <end position="3576"/>
    </location>
</feature>